<dbReference type="AlphaFoldDB" id="A0AAN0M5S3"/>
<proteinExistence type="predicted"/>
<gene>
    <name evidence="1" type="ORF">AABB31_00380</name>
</gene>
<dbReference type="RefSeq" id="WP_342074958.1">
    <property type="nucleotide sequence ID" value="NZ_CP151764.2"/>
</dbReference>
<organism evidence="1 2">
    <name type="scientific">Yoonia rhodophyticola</name>
    <dbReference type="NCBI Taxonomy" id="3137370"/>
    <lineage>
        <taxon>Bacteria</taxon>
        <taxon>Pseudomonadati</taxon>
        <taxon>Pseudomonadota</taxon>
        <taxon>Alphaproteobacteria</taxon>
        <taxon>Rhodobacterales</taxon>
        <taxon>Paracoccaceae</taxon>
        <taxon>Yoonia</taxon>
    </lineage>
</organism>
<geneLocation type="plasmid" evidence="1 2">
    <name>pSS1-5</name>
</geneLocation>
<keyword evidence="2" id="KW-1185">Reference proteome</keyword>
<protein>
    <submittedName>
        <fullName evidence="1">Uncharacterized protein</fullName>
    </submittedName>
</protein>
<dbReference type="KEGG" id="yrh:AABB31_00380"/>
<reference evidence="2" key="1">
    <citation type="submission" date="2024-04" db="EMBL/GenBank/DDBJ databases">
        <title>Phylogenomic analyses of a clade within the roseobacter group suggest taxonomic reassignments of species of the genera Aestuariivita, Citreicella, Loktanella, Nautella, Pelagibaca, Ruegeria, Thalassobius, Thiobacimonas and Tropicibacter, and the proposal o.</title>
        <authorList>
            <person name="Jeon C.O."/>
        </authorList>
    </citation>
    <scope>NUCLEOTIDE SEQUENCE [LARGE SCALE GENOMIC DNA]</scope>
    <source>
        <strain evidence="2">SS1-5</strain>
        <plasmid evidence="2">pSS1-5</plasmid>
    </source>
</reference>
<reference evidence="1 2" key="2">
    <citation type="submission" date="2024-08" db="EMBL/GenBank/DDBJ databases">
        <title>Phylogenomic analyses of a clade within the roseobacter group suggest taxonomic reassignments of species of the genera Aestuariivita, Citreicella, Loktanella, Nautella, Pelagibaca, Ruegeria, Thalassobius, Thiobacimonas and Tropicibacter, and the proposal o.</title>
        <authorList>
            <person name="Jeon C.O."/>
        </authorList>
    </citation>
    <scope>NUCLEOTIDE SEQUENCE [LARGE SCALE GENOMIC DNA]</scope>
    <source>
        <strain evidence="1 2">SS1-5</strain>
        <plasmid evidence="1 2">pSS1-5</plasmid>
    </source>
</reference>
<evidence type="ECO:0000313" key="1">
    <source>
        <dbReference type="EMBL" id="WZU65616.1"/>
    </source>
</evidence>
<dbReference type="EMBL" id="CP151764">
    <property type="protein sequence ID" value="WZU65616.1"/>
    <property type="molecule type" value="Genomic_DNA"/>
</dbReference>
<dbReference type="Proteomes" id="UP001470809">
    <property type="component" value="Plasmid pSS1-5"/>
</dbReference>
<evidence type="ECO:0000313" key="2">
    <source>
        <dbReference type="Proteomes" id="UP001470809"/>
    </source>
</evidence>
<accession>A0AAN0M5S3</accession>
<sequence>MTEHIFNAAQLDNWARDEPNYWAKPTYPMPNIQAFKSTALLFAIIIGLVIQTSDQAETPTSADPTNAVQAAVVITLSNNGAYND</sequence>
<keyword evidence="1" id="KW-0614">Plasmid</keyword>
<name>A0AAN0M5S3_9RHOB</name>